<dbReference type="InterPro" id="IPR027417">
    <property type="entry name" value="P-loop_NTPase"/>
</dbReference>
<gene>
    <name evidence="8" type="primary">afsR</name>
    <name evidence="8" type="ORF">GCM10011492_37400</name>
</gene>
<dbReference type="GO" id="GO:0006355">
    <property type="term" value="P:regulation of DNA-templated transcription"/>
    <property type="evidence" value="ECO:0007669"/>
    <property type="project" value="InterPro"/>
</dbReference>
<keyword evidence="4" id="KW-0804">Transcription</keyword>
<evidence type="ECO:0000256" key="5">
    <source>
        <dbReference type="PROSITE-ProRule" id="PRU01091"/>
    </source>
</evidence>
<name>A0A916TF48_9MICO</name>
<dbReference type="GO" id="GO:0043531">
    <property type="term" value="F:ADP binding"/>
    <property type="evidence" value="ECO:0007669"/>
    <property type="project" value="InterPro"/>
</dbReference>
<feature type="compositionally biased region" description="Low complexity" evidence="6">
    <location>
        <begin position="234"/>
        <end position="247"/>
    </location>
</feature>
<dbReference type="InterPro" id="IPR019734">
    <property type="entry name" value="TPR_rpt"/>
</dbReference>
<dbReference type="CDD" id="cd15831">
    <property type="entry name" value="BTAD"/>
    <property type="match status" value="1"/>
</dbReference>
<dbReference type="InterPro" id="IPR011990">
    <property type="entry name" value="TPR-like_helical_dom_sf"/>
</dbReference>
<keyword evidence="9" id="KW-1185">Reference proteome</keyword>
<dbReference type="SMART" id="SM01043">
    <property type="entry name" value="BTAD"/>
    <property type="match status" value="1"/>
</dbReference>
<dbReference type="PANTHER" id="PTHR35807:SF1">
    <property type="entry name" value="TRANSCRIPTIONAL REGULATOR REDD"/>
    <property type="match status" value="1"/>
</dbReference>
<dbReference type="InterPro" id="IPR005158">
    <property type="entry name" value="BTAD"/>
</dbReference>
<dbReference type="GO" id="GO:0000160">
    <property type="term" value="P:phosphorelay signal transduction system"/>
    <property type="evidence" value="ECO:0007669"/>
    <property type="project" value="InterPro"/>
</dbReference>
<evidence type="ECO:0000256" key="6">
    <source>
        <dbReference type="SAM" id="MobiDB-lite"/>
    </source>
</evidence>
<keyword evidence="2" id="KW-0805">Transcription regulation</keyword>
<dbReference type="Pfam" id="PF00931">
    <property type="entry name" value="NB-ARC"/>
    <property type="match status" value="1"/>
</dbReference>
<keyword evidence="3 5" id="KW-0238">DNA-binding</keyword>
<dbReference type="Gene3D" id="1.25.40.10">
    <property type="entry name" value="Tetratricopeptide repeat domain"/>
    <property type="match status" value="2"/>
</dbReference>
<feature type="region of interest" description="Disordered" evidence="6">
    <location>
        <begin position="228"/>
        <end position="261"/>
    </location>
</feature>
<proteinExistence type="inferred from homology"/>
<dbReference type="Pfam" id="PF13424">
    <property type="entry name" value="TPR_12"/>
    <property type="match status" value="1"/>
</dbReference>
<accession>A0A916TF48</accession>
<feature type="domain" description="OmpR/PhoB-type" evidence="7">
    <location>
        <begin position="1"/>
        <end position="91"/>
    </location>
</feature>
<dbReference type="InterPro" id="IPR002182">
    <property type="entry name" value="NB-ARC"/>
</dbReference>
<dbReference type="InterPro" id="IPR001867">
    <property type="entry name" value="OmpR/PhoB-type_DNA-bd"/>
</dbReference>
<evidence type="ECO:0000313" key="9">
    <source>
        <dbReference type="Proteomes" id="UP000636793"/>
    </source>
</evidence>
<dbReference type="EMBL" id="BMHI01000006">
    <property type="protein sequence ID" value="GGB42981.1"/>
    <property type="molecule type" value="Genomic_DNA"/>
</dbReference>
<evidence type="ECO:0000259" key="7">
    <source>
        <dbReference type="PROSITE" id="PS51755"/>
    </source>
</evidence>
<evidence type="ECO:0000256" key="3">
    <source>
        <dbReference type="ARBA" id="ARBA00023125"/>
    </source>
</evidence>
<dbReference type="SUPFAM" id="SSF48452">
    <property type="entry name" value="TPR-like"/>
    <property type="match status" value="2"/>
</dbReference>
<dbReference type="PRINTS" id="PR00364">
    <property type="entry name" value="DISEASERSIST"/>
</dbReference>
<dbReference type="GO" id="GO:0003677">
    <property type="term" value="F:DNA binding"/>
    <property type="evidence" value="ECO:0007669"/>
    <property type="project" value="UniProtKB-UniRule"/>
</dbReference>
<dbReference type="Proteomes" id="UP000636793">
    <property type="component" value="Unassembled WGS sequence"/>
</dbReference>
<protein>
    <submittedName>
        <fullName evidence="8">Regulatory protein AfsR</fullName>
    </submittedName>
</protein>
<dbReference type="PANTHER" id="PTHR35807">
    <property type="entry name" value="TRANSCRIPTIONAL REGULATOR REDD-RELATED"/>
    <property type="match status" value="1"/>
</dbReference>
<evidence type="ECO:0000256" key="1">
    <source>
        <dbReference type="ARBA" id="ARBA00005820"/>
    </source>
</evidence>
<evidence type="ECO:0000256" key="2">
    <source>
        <dbReference type="ARBA" id="ARBA00023015"/>
    </source>
</evidence>
<dbReference type="AlphaFoldDB" id="A0A916TF48"/>
<dbReference type="RefSeq" id="WP_188838589.1">
    <property type="nucleotide sequence ID" value="NZ_BMHI01000006.1"/>
</dbReference>
<comment type="similarity">
    <text evidence="1">Belongs to the AfsR/DnrI/RedD regulatory family.</text>
</comment>
<dbReference type="SUPFAM" id="SSF52540">
    <property type="entry name" value="P-loop containing nucleoside triphosphate hydrolases"/>
    <property type="match status" value="1"/>
</dbReference>
<dbReference type="Pfam" id="PF03704">
    <property type="entry name" value="BTAD"/>
    <property type="match status" value="1"/>
</dbReference>
<dbReference type="SMART" id="SM00028">
    <property type="entry name" value="TPR"/>
    <property type="match status" value="5"/>
</dbReference>
<organism evidence="8 9">
    <name type="scientific">Flexivirga endophytica</name>
    <dbReference type="NCBI Taxonomy" id="1849103"/>
    <lineage>
        <taxon>Bacteria</taxon>
        <taxon>Bacillati</taxon>
        <taxon>Actinomycetota</taxon>
        <taxon>Actinomycetes</taxon>
        <taxon>Micrococcales</taxon>
        <taxon>Dermacoccaceae</taxon>
        <taxon>Flexivirga</taxon>
    </lineage>
</organism>
<reference evidence="8" key="1">
    <citation type="journal article" date="2014" name="Int. J. Syst. Evol. Microbiol.">
        <title>Complete genome sequence of Corynebacterium casei LMG S-19264T (=DSM 44701T), isolated from a smear-ripened cheese.</title>
        <authorList>
            <consortium name="US DOE Joint Genome Institute (JGI-PGF)"/>
            <person name="Walter F."/>
            <person name="Albersmeier A."/>
            <person name="Kalinowski J."/>
            <person name="Ruckert C."/>
        </authorList>
    </citation>
    <scope>NUCLEOTIDE SEQUENCE</scope>
    <source>
        <strain evidence="8">CGMCC 1.15085</strain>
    </source>
</reference>
<reference evidence="8" key="2">
    <citation type="submission" date="2020-09" db="EMBL/GenBank/DDBJ databases">
        <authorList>
            <person name="Sun Q."/>
            <person name="Zhou Y."/>
        </authorList>
    </citation>
    <scope>NUCLEOTIDE SEQUENCE</scope>
    <source>
        <strain evidence="8">CGMCC 1.15085</strain>
    </source>
</reference>
<evidence type="ECO:0000256" key="4">
    <source>
        <dbReference type="ARBA" id="ARBA00023163"/>
    </source>
</evidence>
<comment type="caution">
    <text evidence="8">The sequence shown here is derived from an EMBL/GenBank/DDBJ whole genome shotgun (WGS) entry which is preliminary data.</text>
</comment>
<feature type="DNA-binding region" description="OmpR/PhoB-type" evidence="5">
    <location>
        <begin position="1"/>
        <end position="91"/>
    </location>
</feature>
<dbReference type="InterPro" id="IPR051677">
    <property type="entry name" value="AfsR-DnrI-RedD_regulator"/>
</dbReference>
<dbReference type="SMART" id="SM00862">
    <property type="entry name" value="Trans_reg_C"/>
    <property type="match status" value="1"/>
</dbReference>
<dbReference type="SUPFAM" id="SSF46894">
    <property type="entry name" value="C-terminal effector domain of the bipartite response regulators"/>
    <property type="match status" value="1"/>
</dbReference>
<evidence type="ECO:0000313" key="8">
    <source>
        <dbReference type="EMBL" id="GGB42981.1"/>
    </source>
</evidence>
<dbReference type="Gene3D" id="3.40.50.300">
    <property type="entry name" value="P-loop containing nucleotide triphosphate hydrolases"/>
    <property type="match status" value="1"/>
</dbReference>
<dbReference type="InterPro" id="IPR016032">
    <property type="entry name" value="Sig_transdc_resp-reg_C-effctor"/>
</dbReference>
<dbReference type="PROSITE" id="PS51755">
    <property type="entry name" value="OMPR_PHOB"/>
    <property type="match status" value="1"/>
</dbReference>
<sequence>MWFGVLGPLQVHDDGGSPVEIPPTKPARLLAILLAADRHEMSVDRIIEVLWAGRPPQSARSNVQVYVHRLRRLLGDGRLAHSDGRYRLLVQPHEIDSSRFEAMLTAEEAREGIALWRGEAYDGMTDLEVVREEADRLAELRLGALEARIDDDLRQGLHARLVPELQQLTARHPLRERFVEQQMLALHRSGRVTEALDAYRGLRSQLVEEVGVEPRRPVQDLHQRILNEDPNLAPPAAAATSRTRPVPAELPPADSSFTGRTGDLDAIGKNLAGARGRAVPIVAVAGPGGVGKSALALQAAHSVSADFPDGQLYLNLRGATPGERPLGVWEALDRLLRSLGDADFETPRDIAEASARLRTLTADRRLLVVLDDAVDEAQVRSLLPGGTRSAALITSRSVLTALDGASSFQLGALSGPDSVDLLERVAGAGRLRAEPAEAEELARLCDFLPLALRIAGGKLVRRPHWPVAELVRRMSDEQRRLDELEVPDRAVRTSFEVSYSDIPAKPARAFRLLGLLPGVDAGVPVTAALAGCTEREAEATLDQLVDAQLAESRTPGRYRLHDLLRLFAREQAEQQDPEEARDGAVRRALEWYLGTGLSAELHQSPESWRWRFAPSGLENTGHRLTGDAQIGEWLSREITNLVAAARRAATLPGDGPRLAAAFAAVLFAPMNTRGRWYELQELIVAGLEALGDDDASDHRALLENDLGWINALLGSPAQAVPHLERALAHWRKVGQRRGEATTLRVFARALSGTGQGLESIECARSALAIFRELEVREGQLDCLIAIGLQAAALGDLEAAIAAHEEGIAMAEGYGDLWHAGVLVGNVADLHRRSGDLTRAVTQFERALRMDRDSGNARTYFEAEHLWGLGRARHEQGDGRTARGCWDRSAKILYELGLIGSEEYDSLLAEPVPATPDVIARQL</sequence>